<gene>
    <name evidence="3" type="ORF">IAA16_05885</name>
</gene>
<reference evidence="3" key="1">
    <citation type="journal article" date="2021" name="PeerJ">
        <title>Extensive microbial diversity within the chicken gut microbiome revealed by metagenomics and culture.</title>
        <authorList>
            <person name="Gilroy R."/>
            <person name="Ravi A."/>
            <person name="Getino M."/>
            <person name="Pursley I."/>
            <person name="Horton D.L."/>
            <person name="Alikhan N.F."/>
            <person name="Baker D."/>
            <person name="Gharbi K."/>
            <person name="Hall N."/>
            <person name="Watson M."/>
            <person name="Adriaenssens E.M."/>
            <person name="Foster-Nyarko E."/>
            <person name="Jarju S."/>
            <person name="Secka A."/>
            <person name="Antonio M."/>
            <person name="Oren A."/>
            <person name="Chaudhuri R.R."/>
            <person name="La Ragione R."/>
            <person name="Hildebrand F."/>
            <person name="Pallen M.J."/>
        </authorList>
    </citation>
    <scope>NUCLEOTIDE SEQUENCE</scope>
    <source>
        <strain evidence="3">Gambia15-2214</strain>
    </source>
</reference>
<comment type="caution">
    <text evidence="3">The sequence shown here is derived from an EMBL/GenBank/DDBJ whole genome shotgun (WGS) entry which is preliminary data.</text>
</comment>
<feature type="domain" description="DHHA1" evidence="2">
    <location>
        <begin position="244"/>
        <end position="330"/>
    </location>
</feature>
<reference evidence="3" key="2">
    <citation type="submission" date="2021-04" db="EMBL/GenBank/DDBJ databases">
        <authorList>
            <person name="Gilroy R."/>
        </authorList>
    </citation>
    <scope>NUCLEOTIDE SEQUENCE</scope>
    <source>
        <strain evidence="3">Gambia15-2214</strain>
    </source>
</reference>
<dbReference type="Proteomes" id="UP000823914">
    <property type="component" value="Unassembled WGS sequence"/>
</dbReference>
<protein>
    <submittedName>
        <fullName evidence="3">Bifunctional oligoribonuclease/PAP phosphatase NrnA</fullName>
    </submittedName>
</protein>
<dbReference type="Gene3D" id="3.10.310.30">
    <property type="match status" value="1"/>
</dbReference>
<dbReference type="Pfam" id="PF01368">
    <property type="entry name" value="DHH"/>
    <property type="match status" value="1"/>
</dbReference>
<evidence type="ECO:0000313" key="3">
    <source>
        <dbReference type="EMBL" id="MBU3850077.1"/>
    </source>
</evidence>
<dbReference type="InterPro" id="IPR038763">
    <property type="entry name" value="DHH_sf"/>
</dbReference>
<dbReference type="PANTHER" id="PTHR47618">
    <property type="entry name" value="BIFUNCTIONAL OLIGORIBONUCLEASE AND PAP PHOSPHATASE NRNA"/>
    <property type="match status" value="1"/>
</dbReference>
<dbReference type="AlphaFoldDB" id="A0A9E2L3H5"/>
<dbReference type="EMBL" id="JAHLFV010000139">
    <property type="protein sequence ID" value="MBU3850077.1"/>
    <property type="molecule type" value="Genomic_DNA"/>
</dbReference>
<dbReference type="SUPFAM" id="SSF64182">
    <property type="entry name" value="DHH phosphoesterases"/>
    <property type="match status" value="1"/>
</dbReference>
<name>A0A9E2L3H5_9SPIR</name>
<proteinExistence type="predicted"/>
<dbReference type="InterPro" id="IPR003156">
    <property type="entry name" value="DHHA1_dom"/>
</dbReference>
<dbReference type="InterPro" id="IPR051319">
    <property type="entry name" value="Oligoribo/pAp-PDE_c-di-AMP_PDE"/>
</dbReference>
<dbReference type="Gene3D" id="3.90.1640.10">
    <property type="entry name" value="inorganic pyrophosphatase (n-terminal core)"/>
    <property type="match status" value="1"/>
</dbReference>
<evidence type="ECO:0000259" key="1">
    <source>
        <dbReference type="Pfam" id="PF01368"/>
    </source>
</evidence>
<dbReference type="PANTHER" id="PTHR47618:SF1">
    <property type="entry name" value="BIFUNCTIONAL OLIGORIBONUCLEASE AND PAP PHOSPHATASE NRNA"/>
    <property type="match status" value="1"/>
</dbReference>
<dbReference type="InterPro" id="IPR001667">
    <property type="entry name" value="DDH_dom"/>
</dbReference>
<sequence length="331" mass="36425">MRILTDNQIQKFKNFIDNHTSFIVVGHKEPDGDCIASSLGVAAILNKMNKPCQLVSAGPFKRTELKDFEKHFTREATVLHTGSVGLIIVDCGEFKRIGEVFPPDSLITGAHSIDTFVIDHHKTSSPETDAFIIEPDSPATAYLVQQLYEGIIGPLEKETAEILFLGLATDTGYFRFLEEGSGDVFHAAARMVDAQVSPRVTYDVITRGKSFNTRKLLGIMLERAEQKFNGRLILTYETLEDTRKYGGDGRDSDSLYQLLLSCADVEAVVFIRQETDSGCTMGFRSRDTIDVSAVASVFGGGGHKNAAGCSTPGKIEELIPKVLQEFEKIFS</sequence>
<accession>A0A9E2L3H5</accession>
<dbReference type="Pfam" id="PF02272">
    <property type="entry name" value="DHHA1"/>
    <property type="match status" value="1"/>
</dbReference>
<feature type="domain" description="DDH" evidence="1">
    <location>
        <begin position="22"/>
        <end position="166"/>
    </location>
</feature>
<organism evidence="3 4">
    <name type="scientific">Candidatus Treponema excrementipullorum</name>
    <dbReference type="NCBI Taxonomy" id="2838768"/>
    <lineage>
        <taxon>Bacteria</taxon>
        <taxon>Pseudomonadati</taxon>
        <taxon>Spirochaetota</taxon>
        <taxon>Spirochaetia</taxon>
        <taxon>Spirochaetales</taxon>
        <taxon>Treponemataceae</taxon>
        <taxon>Treponema</taxon>
    </lineage>
</organism>
<dbReference type="GO" id="GO:0003676">
    <property type="term" value="F:nucleic acid binding"/>
    <property type="evidence" value="ECO:0007669"/>
    <property type="project" value="InterPro"/>
</dbReference>
<evidence type="ECO:0000313" key="4">
    <source>
        <dbReference type="Proteomes" id="UP000823914"/>
    </source>
</evidence>
<evidence type="ECO:0000259" key="2">
    <source>
        <dbReference type="Pfam" id="PF02272"/>
    </source>
</evidence>